<keyword evidence="2" id="KW-0449">Lipoprotein</keyword>
<dbReference type="OrthoDB" id="725917at2"/>
<dbReference type="EMBL" id="QTJX01000008">
    <property type="protein sequence ID" value="RDY57688.1"/>
    <property type="molecule type" value="Genomic_DNA"/>
</dbReference>
<proteinExistence type="predicted"/>
<feature type="region of interest" description="Disordered" evidence="1">
    <location>
        <begin position="546"/>
        <end position="568"/>
    </location>
</feature>
<name>A0A371JL72_9FLAO</name>
<dbReference type="Gene3D" id="1.25.40.390">
    <property type="match status" value="2"/>
</dbReference>
<sequence length="568" mass="62207">MKNINKYLIAILSGVLLGMGSCETTELDITDNPNALVPSQANPDFLLTSIQEDFARHLEGTAATEDNFLSTNDGLNEIGMELVRTAHLSGRNYQSTFQGNAFDDEWTNVYRGILADIVALQPLAEEAGLVHHIAIAKFIEAYVITSMVDFFGDIPYSEAILLSEGIQNPVQDAGQDIYNAAISLLDEAISNFRADAPVDPVNDFFYDNDYDKWELAANTLKLKLYLQTRLVDSNAAAQFDAIISSGNYIQDTEDDFQWAWPASSASNPDTRHPRYGINYASAGATDYSSNWLMNLMDTTDDPRIRYYYYRQATAVPGAEIPPDEQLLQCSLELPPPHYTDGGFTFCWLPNGYWGRDHGDNDGTPPDGLLRTTWGVYPAGGRFDDSSFTAIAQNNDAGSFGGNGVGISPILSAFMVDFYRAEMALASGDEASAESFLQEGLNKQIAKVQSFGALDASADLSLEPSAAEVTSYIGTVIGNFNAADANGKWNVLGEQFLISFYGNGVDPYNFYRRTGFPTTVQPNRETDPGQFMRSMYYPAISVNSNSSVSQKSTNAEPVFWDNTSGPVAN</sequence>
<dbReference type="AlphaFoldDB" id="A0A371JL72"/>
<dbReference type="Pfam" id="PF12771">
    <property type="entry name" value="SusD-like_2"/>
    <property type="match status" value="1"/>
</dbReference>
<feature type="compositionally biased region" description="Polar residues" evidence="1">
    <location>
        <begin position="549"/>
        <end position="568"/>
    </location>
</feature>
<dbReference type="RefSeq" id="WP_116185896.1">
    <property type="nucleotide sequence ID" value="NZ_QTJX01000008.1"/>
</dbReference>
<comment type="caution">
    <text evidence="2">The sequence shown here is derived from an EMBL/GenBank/DDBJ whole genome shotgun (WGS) entry which is preliminary data.</text>
</comment>
<dbReference type="Proteomes" id="UP000261828">
    <property type="component" value="Unassembled WGS sequence"/>
</dbReference>
<dbReference type="InterPro" id="IPR041662">
    <property type="entry name" value="SusD-like_2"/>
</dbReference>
<reference evidence="2 3" key="1">
    <citation type="submission" date="2018-08" db="EMBL/GenBank/DDBJ databases">
        <title>Muricauda nanhaiensis sp. nov., isolated from seawater of the South China Sea.</title>
        <authorList>
            <person name="Dang Y."/>
        </authorList>
    </citation>
    <scope>NUCLEOTIDE SEQUENCE [LARGE SCALE GENOMIC DNA]</scope>
    <source>
        <strain evidence="2 3">SM1704</strain>
    </source>
</reference>
<protein>
    <submittedName>
        <fullName evidence="2">SusD/RagB family nutrient-binding outer membrane lipoprotein</fullName>
    </submittedName>
</protein>
<dbReference type="InterPro" id="IPR011990">
    <property type="entry name" value="TPR-like_helical_dom_sf"/>
</dbReference>
<evidence type="ECO:0000256" key="1">
    <source>
        <dbReference type="SAM" id="MobiDB-lite"/>
    </source>
</evidence>
<evidence type="ECO:0000313" key="3">
    <source>
        <dbReference type="Proteomes" id="UP000261828"/>
    </source>
</evidence>
<evidence type="ECO:0000313" key="2">
    <source>
        <dbReference type="EMBL" id="RDY57688.1"/>
    </source>
</evidence>
<accession>A0A371JL72</accession>
<organism evidence="2 3">
    <name type="scientific">Flagellimonas nanhaiensis</name>
    <dbReference type="NCBI Taxonomy" id="2292706"/>
    <lineage>
        <taxon>Bacteria</taxon>
        <taxon>Pseudomonadati</taxon>
        <taxon>Bacteroidota</taxon>
        <taxon>Flavobacteriia</taxon>
        <taxon>Flavobacteriales</taxon>
        <taxon>Flavobacteriaceae</taxon>
        <taxon>Flagellimonas</taxon>
    </lineage>
</organism>
<dbReference type="SUPFAM" id="SSF48452">
    <property type="entry name" value="TPR-like"/>
    <property type="match status" value="1"/>
</dbReference>
<keyword evidence="3" id="KW-1185">Reference proteome</keyword>
<gene>
    <name evidence="2" type="ORF">DX873_18045</name>
</gene>
<dbReference type="PROSITE" id="PS51257">
    <property type="entry name" value="PROKAR_LIPOPROTEIN"/>
    <property type="match status" value="1"/>
</dbReference>